<dbReference type="RefSeq" id="WP_301811040.1">
    <property type="nucleotide sequence ID" value="NZ_JAUJZH010000011.1"/>
</dbReference>
<dbReference type="PANTHER" id="PTHR43737:SF1">
    <property type="entry name" value="DUF1501 DOMAIN-CONTAINING PROTEIN"/>
    <property type="match status" value="1"/>
</dbReference>
<dbReference type="PANTHER" id="PTHR43737">
    <property type="entry name" value="BLL7424 PROTEIN"/>
    <property type="match status" value="1"/>
</dbReference>
<keyword evidence="2" id="KW-1185">Reference proteome</keyword>
<dbReference type="Proteomes" id="UP001169027">
    <property type="component" value="Unassembled WGS sequence"/>
</dbReference>
<accession>A0ABT8S575</accession>
<reference evidence="1" key="1">
    <citation type="submission" date="2023-06" db="EMBL/GenBank/DDBJ databases">
        <authorList>
            <person name="Jiang Y."/>
            <person name="Liu Q."/>
        </authorList>
    </citation>
    <scope>NUCLEOTIDE SEQUENCE</scope>
    <source>
        <strain evidence="1">CGMCC 1.12090</strain>
    </source>
</reference>
<evidence type="ECO:0000313" key="1">
    <source>
        <dbReference type="EMBL" id="MDO1533960.1"/>
    </source>
</evidence>
<comment type="caution">
    <text evidence="1">The sequence shown here is derived from an EMBL/GenBank/DDBJ whole genome shotgun (WGS) entry which is preliminary data.</text>
</comment>
<dbReference type="InterPro" id="IPR010869">
    <property type="entry name" value="DUF1501"/>
</dbReference>
<dbReference type="EMBL" id="JAUKVY010000011">
    <property type="protein sequence ID" value="MDO1533960.1"/>
    <property type="molecule type" value="Genomic_DNA"/>
</dbReference>
<proteinExistence type="predicted"/>
<sequence>MLRRDLLKLAVQGGAVLLPIGPSAWAAVGESLAAAPPRLVVIFLRGAVDGLSVVVPHADDTYYAVRPSIALARPGVDGGVLDLDGRFGLHPALAPLMPLWRAGQLGFVQACGSPDATRSHFDAQDYMESGTPGRKSTADGWLNRLLGVLPPDPAGSASATRAVSMGPVLPRICAGRNSVANVPLGAAAGKPTLLDRPQVAEAFGRLYGGDDALSRAFQASRQSHQEVMRSMNGDSLEREMQAASNGAPLPNGFPDNAARLATLMRNDPRVQLAFMDLGGWDTHANQGAASGQLANRLGPLGQGLSALATRLGPVWNDTVVVVMSEFGRTVRQNGNGGTDHGHGNVMWLLGGRVAGGRVHGRWPGLDDGALHEGRDLAVTTDFRQVLAEIGERHLRLQDARMAELFPGFAFRAPGAAQGLMRA</sequence>
<gene>
    <name evidence="1" type="ORF">Q2T77_16865</name>
</gene>
<dbReference type="Pfam" id="PF07394">
    <property type="entry name" value="DUF1501"/>
    <property type="match status" value="1"/>
</dbReference>
<protein>
    <submittedName>
        <fullName evidence="1">DUF1501 domain-containing protein</fullName>
    </submittedName>
</protein>
<organism evidence="1 2">
    <name type="scientific">Variovorax ginsengisoli</name>
    <dbReference type="NCBI Taxonomy" id="363844"/>
    <lineage>
        <taxon>Bacteria</taxon>
        <taxon>Pseudomonadati</taxon>
        <taxon>Pseudomonadota</taxon>
        <taxon>Betaproteobacteria</taxon>
        <taxon>Burkholderiales</taxon>
        <taxon>Comamonadaceae</taxon>
        <taxon>Variovorax</taxon>
    </lineage>
</organism>
<evidence type="ECO:0000313" key="2">
    <source>
        <dbReference type="Proteomes" id="UP001169027"/>
    </source>
</evidence>
<name>A0ABT8S575_9BURK</name>